<evidence type="ECO:0000256" key="1">
    <source>
        <dbReference type="SAM" id="MobiDB-lite"/>
    </source>
</evidence>
<dbReference type="Proteomes" id="UP000054166">
    <property type="component" value="Unassembled WGS sequence"/>
</dbReference>
<feature type="compositionally biased region" description="Basic and acidic residues" evidence="1">
    <location>
        <begin position="67"/>
        <end position="76"/>
    </location>
</feature>
<sequence>MSMTKLPGSGVIDALQIGSPVSSLCAQSPSIERTLSHPSQAMPEVDKILHASTETPTSKFHSRKARPTIDVRKTSKEGGGLEVGWNSIRAAGG</sequence>
<gene>
    <name evidence="2" type="ORF">PILCRDRAFT_826438</name>
</gene>
<dbReference type="EMBL" id="KN833035">
    <property type="protein sequence ID" value="KIM76436.1"/>
    <property type="molecule type" value="Genomic_DNA"/>
</dbReference>
<feature type="region of interest" description="Disordered" evidence="1">
    <location>
        <begin position="33"/>
        <end position="93"/>
    </location>
</feature>
<dbReference type="HOGENOM" id="CLU_2400475_0_0_1"/>
<evidence type="ECO:0000313" key="2">
    <source>
        <dbReference type="EMBL" id="KIM76436.1"/>
    </source>
</evidence>
<organism evidence="2 3">
    <name type="scientific">Piloderma croceum (strain F 1598)</name>
    <dbReference type="NCBI Taxonomy" id="765440"/>
    <lineage>
        <taxon>Eukaryota</taxon>
        <taxon>Fungi</taxon>
        <taxon>Dikarya</taxon>
        <taxon>Basidiomycota</taxon>
        <taxon>Agaricomycotina</taxon>
        <taxon>Agaricomycetes</taxon>
        <taxon>Agaricomycetidae</taxon>
        <taxon>Atheliales</taxon>
        <taxon>Atheliaceae</taxon>
        <taxon>Piloderma</taxon>
    </lineage>
</organism>
<dbReference type="InParanoid" id="A0A0C3F9L4"/>
<protein>
    <submittedName>
        <fullName evidence="2">Uncharacterized protein</fullName>
    </submittedName>
</protein>
<reference evidence="3" key="2">
    <citation type="submission" date="2015-01" db="EMBL/GenBank/DDBJ databases">
        <title>Evolutionary Origins and Diversification of the Mycorrhizal Mutualists.</title>
        <authorList>
            <consortium name="DOE Joint Genome Institute"/>
            <consortium name="Mycorrhizal Genomics Consortium"/>
            <person name="Kohler A."/>
            <person name="Kuo A."/>
            <person name="Nagy L.G."/>
            <person name="Floudas D."/>
            <person name="Copeland A."/>
            <person name="Barry K.W."/>
            <person name="Cichocki N."/>
            <person name="Veneault-Fourrey C."/>
            <person name="LaButti K."/>
            <person name="Lindquist E.A."/>
            <person name="Lipzen A."/>
            <person name="Lundell T."/>
            <person name="Morin E."/>
            <person name="Murat C."/>
            <person name="Riley R."/>
            <person name="Ohm R."/>
            <person name="Sun H."/>
            <person name="Tunlid A."/>
            <person name="Henrissat B."/>
            <person name="Grigoriev I.V."/>
            <person name="Hibbett D.S."/>
            <person name="Martin F."/>
        </authorList>
    </citation>
    <scope>NUCLEOTIDE SEQUENCE [LARGE SCALE GENOMIC DNA]</scope>
    <source>
        <strain evidence="3">F 1598</strain>
    </source>
</reference>
<reference evidence="2 3" key="1">
    <citation type="submission" date="2014-04" db="EMBL/GenBank/DDBJ databases">
        <authorList>
            <consortium name="DOE Joint Genome Institute"/>
            <person name="Kuo A."/>
            <person name="Tarkka M."/>
            <person name="Buscot F."/>
            <person name="Kohler A."/>
            <person name="Nagy L.G."/>
            <person name="Floudas D."/>
            <person name="Copeland A."/>
            <person name="Barry K.W."/>
            <person name="Cichocki N."/>
            <person name="Veneault-Fourrey C."/>
            <person name="LaButti K."/>
            <person name="Lindquist E.A."/>
            <person name="Lipzen A."/>
            <person name="Lundell T."/>
            <person name="Morin E."/>
            <person name="Murat C."/>
            <person name="Sun H."/>
            <person name="Tunlid A."/>
            <person name="Henrissat B."/>
            <person name="Grigoriev I.V."/>
            <person name="Hibbett D.S."/>
            <person name="Martin F."/>
            <person name="Nordberg H.P."/>
            <person name="Cantor M.N."/>
            <person name="Hua S.X."/>
        </authorList>
    </citation>
    <scope>NUCLEOTIDE SEQUENCE [LARGE SCALE GENOMIC DNA]</scope>
    <source>
        <strain evidence="2 3">F 1598</strain>
    </source>
</reference>
<name>A0A0C3F9L4_PILCF</name>
<keyword evidence="3" id="KW-1185">Reference proteome</keyword>
<evidence type="ECO:0000313" key="3">
    <source>
        <dbReference type="Proteomes" id="UP000054166"/>
    </source>
</evidence>
<accession>A0A0C3F9L4</accession>
<dbReference type="AlphaFoldDB" id="A0A0C3F9L4"/>
<proteinExistence type="predicted"/>